<accession>G0USA8</accession>
<protein>
    <submittedName>
        <fullName evidence="2">Uncharacterized protein</fullName>
    </submittedName>
</protein>
<evidence type="ECO:0000256" key="1">
    <source>
        <dbReference type="SAM" id="MobiDB-lite"/>
    </source>
</evidence>
<feature type="region of interest" description="Disordered" evidence="1">
    <location>
        <begin position="219"/>
        <end position="302"/>
    </location>
</feature>
<dbReference type="AlphaFoldDB" id="G0USA8"/>
<evidence type="ECO:0000313" key="2">
    <source>
        <dbReference type="EMBL" id="CCC92271.1"/>
    </source>
</evidence>
<proteinExistence type="predicted"/>
<sequence>MPHHFNLNRSFDTQLSPVTTSIIDWAPTQRGGPATAYRPPTGSPSVCGAPEAPTQQMNSNSPPCGNGERHAMSAGTNYRRSLQGSVWQLLVNSCTVVPLFARGTFSMNAGLFAGLGMAGGNKGLCPGPAGFHVNDVLQLEATWGKRQWACVFNLVCFSWMPASLPLCEFIAVTPRTDCSLQANRLMFNWSGFWRAFVLGNDSRCNSLISTDSPVERASSLAEKETVAAPLHGDEHGGVSESTAKGDESGDRGHTPSKSGSKAHKAKTNGSPDPDSGERALAVGSAANSSSVETSNLGSNTGCGSGAEEVAAGSAPGVASEWRLPLRELRCGLGVALKNDVVSAVNVYFGYSLHIGRSMTFSAHVDALRRGCYSASCSTASVDLATRLRVNHITSHLTELDAGIGWRPLQNAPGVTCRLSRSMGRMFAGISVSDVASQWVKFSGRGEETEQQAPITSAPSSSDATADVKSLLLVGWDACAHWGVRTYHSLVGAIASAWMGKAEAVLASKEALQTHKLGLLDQLSKALHAGADYCMTSVGQAKFDLTMGFATQRPQQPQAPKFFIVLSAY</sequence>
<feature type="compositionally biased region" description="Basic and acidic residues" evidence="1">
    <location>
        <begin position="221"/>
        <end position="253"/>
    </location>
</feature>
<reference evidence="2" key="1">
    <citation type="journal article" date="2012" name="Proc. Natl. Acad. Sci. U.S.A.">
        <title>Antigenic diversity is generated by distinct evolutionary mechanisms in African trypanosome species.</title>
        <authorList>
            <person name="Jackson A.P."/>
            <person name="Berry A."/>
            <person name="Aslett M."/>
            <person name="Allison H.C."/>
            <person name="Burton P."/>
            <person name="Vavrova-Anderson J."/>
            <person name="Brown R."/>
            <person name="Browne H."/>
            <person name="Corton N."/>
            <person name="Hauser H."/>
            <person name="Gamble J."/>
            <person name="Gilderthorp R."/>
            <person name="Marcello L."/>
            <person name="McQuillan J."/>
            <person name="Otto T.D."/>
            <person name="Quail M.A."/>
            <person name="Sanders M.J."/>
            <person name="van Tonder A."/>
            <person name="Ginger M.L."/>
            <person name="Field M.C."/>
            <person name="Barry J.D."/>
            <person name="Hertz-Fowler C."/>
            <person name="Berriman M."/>
        </authorList>
    </citation>
    <scope>NUCLEOTIDE SEQUENCE</scope>
    <source>
        <strain evidence="2">IL3000</strain>
    </source>
</reference>
<feature type="compositionally biased region" description="Polar residues" evidence="1">
    <location>
        <begin position="285"/>
        <end position="299"/>
    </location>
</feature>
<name>G0USA8_TRYCI</name>
<organism evidence="2">
    <name type="scientific">Trypanosoma congolense (strain IL3000)</name>
    <dbReference type="NCBI Taxonomy" id="1068625"/>
    <lineage>
        <taxon>Eukaryota</taxon>
        <taxon>Discoba</taxon>
        <taxon>Euglenozoa</taxon>
        <taxon>Kinetoplastea</taxon>
        <taxon>Metakinetoplastina</taxon>
        <taxon>Trypanosomatida</taxon>
        <taxon>Trypanosomatidae</taxon>
        <taxon>Trypanosoma</taxon>
        <taxon>Nannomonas</taxon>
    </lineage>
</organism>
<gene>
    <name evidence="2" type="ORF">TCIL3000_8_4930</name>
</gene>
<dbReference type="EMBL" id="HE575321">
    <property type="protein sequence ID" value="CCC92271.1"/>
    <property type="molecule type" value="Genomic_DNA"/>
</dbReference>
<dbReference type="VEuPathDB" id="TriTrypDB:TcIL3000_8_4930"/>